<dbReference type="Gene3D" id="3.10.310.10">
    <property type="entry name" value="Diaminopimelate Epimerase, Chain A, domain 1"/>
    <property type="match status" value="2"/>
</dbReference>
<dbReference type="NCBIfam" id="TIGR00654">
    <property type="entry name" value="PhzF_family"/>
    <property type="match status" value="1"/>
</dbReference>
<dbReference type="Proteomes" id="UP000192582">
    <property type="component" value="Unassembled WGS sequence"/>
</dbReference>
<dbReference type="Pfam" id="PF02567">
    <property type="entry name" value="PhzC-PhzF"/>
    <property type="match status" value="1"/>
</dbReference>
<dbReference type="InterPro" id="IPR003719">
    <property type="entry name" value="Phenazine_PhzF-like"/>
</dbReference>
<evidence type="ECO:0000256" key="1">
    <source>
        <dbReference type="ARBA" id="ARBA00008270"/>
    </source>
</evidence>
<keyword evidence="2" id="KW-0413">Isomerase</keyword>
<dbReference type="GO" id="GO:0016853">
    <property type="term" value="F:isomerase activity"/>
    <property type="evidence" value="ECO:0007669"/>
    <property type="project" value="UniProtKB-KW"/>
</dbReference>
<dbReference type="PANTHER" id="PTHR13774:SF39">
    <property type="entry name" value="BIOSYNTHESIS PROTEIN, PUTATIVE-RELATED"/>
    <property type="match status" value="1"/>
</dbReference>
<dbReference type="PIRSF" id="PIRSF016184">
    <property type="entry name" value="PhzC_PhzF"/>
    <property type="match status" value="1"/>
</dbReference>
<dbReference type="AlphaFoldDB" id="A0A1W1UQ12"/>
<name>A0A1W1UQ12_9DEIO</name>
<comment type="similarity">
    <text evidence="1">Belongs to the PhzF family.</text>
</comment>
<reference evidence="4 5" key="1">
    <citation type="submission" date="2017-04" db="EMBL/GenBank/DDBJ databases">
        <authorList>
            <person name="Afonso C.L."/>
            <person name="Miller P.J."/>
            <person name="Scott M.A."/>
            <person name="Spackman E."/>
            <person name="Goraichik I."/>
            <person name="Dimitrov K.M."/>
            <person name="Suarez D.L."/>
            <person name="Swayne D.E."/>
        </authorList>
    </citation>
    <scope>NUCLEOTIDE SEQUENCE [LARGE SCALE GENOMIC DNA]</scope>
    <source>
        <strain evidence="4 5">KR-140</strain>
    </source>
</reference>
<feature type="active site" evidence="3">
    <location>
        <position position="49"/>
    </location>
</feature>
<protein>
    <submittedName>
        <fullName evidence="4">Phenazine biosynthesis protein PhzF family</fullName>
    </submittedName>
</protein>
<sequence>MEQDHVHASVVNAFTMNGAGGNPAGVVLDAGRLTRAQKQSVAAKMGLSETAFVSPSATADFKLEFFTPTRQIAHCGHATIATFSLLAQQGQLRGQTSSKETIDGRREIMLDGDRVYMQQLAPKFTPLGETSVTLPQVLGALGLTPDELLSGAAPLVVNTGNAFLVIGVNSNAVLAGLQPDMEKIGEISDALQLIGVYAFAPAVQNPNHHADARMFAPLYGIPEEAATGMAAGPLGAYLHQILGVQANPILIGQGAHMTPPSPSELEVHLSVAPGVITAVTVGGRATKRESRDFRLSEL</sequence>
<evidence type="ECO:0000256" key="3">
    <source>
        <dbReference type="PIRSR" id="PIRSR016184-1"/>
    </source>
</evidence>
<dbReference type="PANTHER" id="PTHR13774">
    <property type="entry name" value="PHENAZINE BIOSYNTHESIS PROTEIN"/>
    <property type="match status" value="1"/>
</dbReference>
<evidence type="ECO:0000256" key="2">
    <source>
        <dbReference type="ARBA" id="ARBA00023235"/>
    </source>
</evidence>
<dbReference type="OrthoDB" id="9788221at2"/>
<evidence type="ECO:0000313" key="4">
    <source>
        <dbReference type="EMBL" id="SMB83192.1"/>
    </source>
</evidence>
<proteinExistence type="inferred from homology"/>
<dbReference type="GO" id="GO:0005737">
    <property type="term" value="C:cytoplasm"/>
    <property type="evidence" value="ECO:0007669"/>
    <property type="project" value="TreeGrafter"/>
</dbReference>
<gene>
    <name evidence="4" type="ORF">SAMN00790413_04299</name>
</gene>
<dbReference type="SUPFAM" id="SSF54506">
    <property type="entry name" value="Diaminopimelate epimerase-like"/>
    <property type="match status" value="1"/>
</dbReference>
<dbReference type="EMBL" id="FWWU01000006">
    <property type="protein sequence ID" value="SMB83192.1"/>
    <property type="molecule type" value="Genomic_DNA"/>
</dbReference>
<organism evidence="4 5">
    <name type="scientific">Deinococcus hopiensis KR-140</name>
    <dbReference type="NCBI Taxonomy" id="695939"/>
    <lineage>
        <taxon>Bacteria</taxon>
        <taxon>Thermotogati</taxon>
        <taxon>Deinococcota</taxon>
        <taxon>Deinococci</taxon>
        <taxon>Deinococcales</taxon>
        <taxon>Deinococcaceae</taxon>
        <taxon>Deinococcus</taxon>
    </lineage>
</organism>
<accession>A0A1W1UQ12</accession>
<evidence type="ECO:0000313" key="5">
    <source>
        <dbReference type="Proteomes" id="UP000192582"/>
    </source>
</evidence>
<keyword evidence="5" id="KW-1185">Reference proteome</keyword>
<dbReference type="RefSeq" id="WP_084046400.1">
    <property type="nucleotide sequence ID" value="NZ_FWWU01000006.1"/>
</dbReference>